<sequence length="204" mass="21069">MASFDLSALGISGPILLLLGLLSLASVSVLVARLLALWTIGTGRAKRDEALEKLARGEAVTVSDQGPADRVLLRATALIETGVSVEVLTSELEQRGNAESHALYRGVRFLELVGMIAPLLGLLGTVLGMIQSFRSLELAEGAANASILAGGIWQALLTTAAGLVVAIPALVGAAILTARAEAGSEEIERTMVGALSSASQRMKK</sequence>
<dbReference type="AlphaFoldDB" id="A0A6B2NRV1"/>
<evidence type="ECO:0000256" key="5">
    <source>
        <dbReference type="ARBA" id="ARBA00022927"/>
    </source>
</evidence>
<organism evidence="11">
    <name type="scientific">Ruegeria sp. PrR005</name>
    <dbReference type="NCBI Taxonomy" id="2706882"/>
    <lineage>
        <taxon>Bacteria</taxon>
        <taxon>Pseudomonadati</taxon>
        <taxon>Pseudomonadota</taxon>
        <taxon>Alphaproteobacteria</taxon>
        <taxon>Rhodobacterales</taxon>
        <taxon>Roseobacteraceae</taxon>
        <taxon>Ruegeria</taxon>
    </lineage>
</organism>
<evidence type="ECO:0000256" key="6">
    <source>
        <dbReference type="ARBA" id="ARBA00022989"/>
    </source>
</evidence>
<name>A0A6B2NRV1_9RHOB</name>
<reference evidence="11" key="1">
    <citation type="submission" date="2020-02" db="EMBL/GenBank/DDBJ databases">
        <title>Delineation of the pyrene-degrading pathway in Roseobacter clade bacteria by genomic analysis.</title>
        <authorList>
            <person name="Zhou H."/>
            <person name="Wang H."/>
        </authorList>
    </citation>
    <scope>NUCLEOTIDE SEQUENCE</scope>
    <source>
        <strain evidence="11">PrR005</strain>
    </source>
</reference>
<dbReference type="EMBL" id="JAAGOX010000015">
    <property type="protein sequence ID" value="NDW45543.1"/>
    <property type="molecule type" value="Genomic_DNA"/>
</dbReference>
<evidence type="ECO:0000256" key="7">
    <source>
        <dbReference type="ARBA" id="ARBA00023136"/>
    </source>
</evidence>
<dbReference type="GO" id="GO:0005886">
    <property type="term" value="C:plasma membrane"/>
    <property type="evidence" value="ECO:0007669"/>
    <property type="project" value="UniProtKB-SubCell"/>
</dbReference>
<keyword evidence="5 8" id="KW-0653">Protein transport</keyword>
<dbReference type="InterPro" id="IPR002898">
    <property type="entry name" value="MotA_ExbB_proton_chnl"/>
</dbReference>
<dbReference type="GO" id="GO:0017038">
    <property type="term" value="P:protein import"/>
    <property type="evidence" value="ECO:0007669"/>
    <property type="project" value="TreeGrafter"/>
</dbReference>
<dbReference type="PANTHER" id="PTHR30625:SF15">
    <property type="entry name" value="BIOPOLYMER TRANSPORT PROTEIN EXBB"/>
    <property type="match status" value="1"/>
</dbReference>
<evidence type="ECO:0000256" key="8">
    <source>
        <dbReference type="RuleBase" id="RU004057"/>
    </source>
</evidence>
<gene>
    <name evidence="11" type="ORF">G0P99_11275</name>
</gene>
<evidence type="ECO:0000256" key="1">
    <source>
        <dbReference type="ARBA" id="ARBA00004651"/>
    </source>
</evidence>
<dbReference type="InterPro" id="IPR050790">
    <property type="entry name" value="ExbB/TolQ_transport"/>
</dbReference>
<proteinExistence type="inferred from homology"/>
<feature type="domain" description="MotA/TolQ/ExbB proton channel" evidence="10">
    <location>
        <begin position="66"/>
        <end position="188"/>
    </location>
</feature>
<evidence type="ECO:0000259" key="10">
    <source>
        <dbReference type="Pfam" id="PF01618"/>
    </source>
</evidence>
<keyword evidence="2 8" id="KW-0813">Transport</keyword>
<dbReference type="Pfam" id="PF01618">
    <property type="entry name" value="MotA_ExbB"/>
    <property type="match status" value="1"/>
</dbReference>
<dbReference type="PANTHER" id="PTHR30625">
    <property type="entry name" value="PROTEIN TOLQ"/>
    <property type="match status" value="1"/>
</dbReference>
<keyword evidence="3" id="KW-1003">Cell membrane</keyword>
<evidence type="ECO:0000256" key="2">
    <source>
        <dbReference type="ARBA" id="ARBA00022448"/>
    </source>
</evidence>
<accession>A0A6B2NRV1</accession>
<evidence type="ECO:0000256" key="9">
    <source>
        <dbReference type="SAM" id="Phobius"/>
    </source>
</evidence>
<protein>
    <submittedName>
        <fullName evidence="11">MotA/TolQ/ExbB proton channel family protein</fullName>
    </submittedName>
</protein>
<evidence type="ECO:0000256" key="3">
    <source>
        <dbReference type="ARBA" id="ARBA00022475"/>
    </source>
</evidence>
<keyword evidence="4 9" id="KW-0812">Transmembrane</keyword>
<feature type="transmembrane region" description="Helical" evidence="9">
    <location>
        <begin position="109"/>
        <end position="131"/>
    </location>
</feature>
<feature type="transmembrane region" description="Helical" evidence="9">
    <location>
        <begin position="15"/>
        <end position="38"/>
    </location>
</feature>
<dbReference type="RefSeq" id="WP_164129808.1">
    <property type="nucleotide sequence ID" value="NZ_JAAGOX010000015.1"/>
</dbReference>
<keyword evidence="6 9" id="KW-1133">Transmembrane helix</keyword>
<comment type="subcellular location">
    <subcellularLocation>
        <location evidence="1">Cell membrane</location>
        <topology evidence="1">Multi-pass membrane protein</topology>
    </subcellularLocation>
    <subcellularLocation>
        <location evidence="8">Membrane</location>
        <topology evidence="8">Multi-pass membrane protein</topology>
    </subcellularLocation>
</comment>
<keyword evidence="7 9" id="KW-0472">Membrane</keyword>
<evidence type="ECO:0000313" key="11">
    <source>
        <dbReference type="EMBL" id="NDW45543.1"/>
    </source>
</evidence>
<comment type="caution">
    <text evidence="11">The sequence shown here is derived from an EMBL/GenBank/DDBJ whole genome shotgun (WGS) entry which is preliminary data.</text>
</comment>
<evidence type="ECO:0000256" key="4">
    <source>
        <dbReference type="ARBA" id="ARBA00022692"/>
    </source>
</evidence>
<feature type="transmembrane region" description="Helical" evidence="9">
    <location>
        <begin position="151"/>
        <end position="176"/>
    </location>
</feature>
<comment type="similarity">
    <text evidence="8">Belongs to the exbB/tolQ family.</text>
</comment>